<keyword evidence="2" id="KW-0479">Metal-binding</keyword>
<evidence type="ECO:0000313" key="12">
    <source>
        <dbReference type="Proteomes" id="UP000018467"/>
    </source>
</evidence>
<feature type="domain" description="C2H2-type" evidence="10">
    <location>
        <begin position="18"/>
        <end position="45"/>
    </location>
</feature>
<dbReference type="SUPFAM" id="SSF57667">
    <property type="entry name" value="beta-beta-alpha zinc fingers"/>
    <property type="match status" value="3"/>
</dbReference>
<dbReference type="Gene3D" id="3.30.160.60">
    <property type="entry name" value="Classic Zinc Finger"/>
    <property type="match status" value="6"/>
</dbReference>
<keyword evidence="3" id="KW-0677">Repeat</keyword>
<keyword evidence="12" id="KW-1185">Reference proteome</keyword>
<dbReference type="Pfam" id="PF00096">
    <property type="entry name" value="zf-C2H2"/>
    <property type="match status" value="2"/>
</dbReference>
<feature type="compositionally biased region" description="Low complexity" evidence="9">
    <location>
        <begin position="966"/>
        <end position="988"/>
    </location>
</feature>
<evidence type="ECO:0000256" key="2">
    <source>
        <dbReference type="ARBA" id="ARBA00022723"/>
    </source>
</evidence>
<dbReference type="FunCoup" id="A0A3B1JVU0">
    <property type="interactions" value="57"/>
</dbReference>
<evidence type="ECO:0000256" key="3">
    <source>
        <dbReference type="ARBA" id="ARBA00022737"/>
    </source>
</evidence>
<evidence type="ECO:0000256" key="4">
    <source>
        <dbReference type="ARBA" id="ARBA00022771"/>
    </source>
</evidence>
<reference evidence="11" key="3">
    <citation type="submission" date="2025-08" db="UniProtKB">
        <authorList>
            <consortium name="Ensembl"/>
        </authorList>
    </citation>
    <scope>IDENTIFICATION</scope>
</reference>
<feature type="region of interest" description="Disordered" evidence="9">
    <location>
        <begin position="966"/>
        <end position="999"/>
    </location>
</feature>
<dbReference type="Ensembl" id="ENSAMXT00000038160.1">
    <property type="protein sequence ID" value="ENSAMXP00000045960.1"/>
    <property type="gene ID" value="ENSAMXG00000039673.1"/>
</dbReference>
<name>A0A3B1JVU0_ASTMX</name>
<feature type="domain" description="C2H2-type" evidence="10">
    <location>
        <begin position="1146"/>
        <end position="1174"/>
    </location>
</feature>
<dbReference type="GO" id="GO:0008270">
    <property type="term" value="F:zinc ion binding"/>
    <property type="evidence" value="ECO:0007669"/>
    <property type="project" value="UniProtKB-KW"/>
</dbReference>
<dbReference type="PROSITE" id="PS00028">
    <property type="entry name" value="ZINC_FINGER_C2H2_1"/>
    <property type="match status" value="8"/>
</dbReference>
<dbReference type="InterPro" id="IPR036236">
    <property type="entry name" value="Znf_C2H2_sf"/>
</dbReference>
<feature type="domain" description="C2H2-type" evidence="10">
    <location>
        <begin position="488"/>
        <end position="515"/>
    </location>
</feature>
<dbReference type="Bgee" id="ENSAMXG00000039673">
    <property type="expression patterns" value="Expressed in testis and 14 other cell types or tissues"/>
</dbReference>
<feature type="compositionally biased region" description="Basic and acidic residues" evidence="9">
    <location>
        <begin position="703"/>
        <end position="714"/>
    </location>
</feature>
<dbReference type="GO" id="GO:0005634">
    <property type="term" value="C:nucleus"/>
    <property type="evidence" value="ECO:0007669"/>
    <property type="project" value="UniProtKB-SubCell"/>
</dbReference>
<feature type="domain" description="C2H2-type" evidence="10">
    <location>
        <begin position="831"/>
        <end position="859"/>
    </location>
</feature>
<feature type="domain" description="C2H2-type" evidence="10">
    <location>
        <begin position="1204"/>
        <end position="1227"/>
    </location>
</feature>
<evidence type="ECO:0000313" key="11">
    <source>
        <dbReference type="Ensembl" id="ENSAMXP00000045960.1"/>
    </source>
</evidence>
<keyword evidence="4 8" id="KW-0863">Zinc-finger</keyword>
<dbReference type="PANTHER" id="PTHR24376:SF243">
    <property type="entry name" value="C2H2-TYPE DOMAIN-CONTAINING PROTEIN"/>
    <property type="match status" value="1"/>
</dbReference>
<dbReference type="SMART" id="SM00355">
    <property type="entry name" value="ZnF_C2H2"/>
    <property type="match status" value="15"/>
</dbReference>
<evidence type="ECO:0000256" key="9">
    <source>
        <dbReference type="SAM" id="MobiDB-lite"/>
    </source>
</evidence>
<evidence type="ECO:0000256" key="1">
    <source>
        <dbReference type="ARBA" id="ARBA00004123"/>
    </source>
</evidence>
<dbReference type="Proteomes" id="UP000018467">
    <property type="component" value="Unassembled WGS sequence"/>
</dbReference>
<dbReference type="GeneTree" id="ENSGT00940000166024"/>
<keyword evidence="5" id="KW-0862">Zinc</keyword>
<feature type="domain" description="C2H2-type" evidence="10">
    <location>
        <begin position="1098"/>
        <end position="1126"/>
    </location>
</feature>
<feature type="region of interest" description="Disordered" evidence="9">
    <location>
        <begin position="384"/>
        <end position="419"/>
    </location>
</feature>
<feature type="region of interest" description="Disordered" evidence="9">
    <location>
        <begin position="346"/>
        <end position="369"/>
    </location>
</feature>
<dbReference type="PROSITE" id="PS50157">
    <property type="entry name" value="ZINC_FINGER_C2H2_2"/>
    <property type="match status" value="12"/>
</dbReference>
<keyword evidence="7" id="KW-0539">Nucleus</keyword>
<evidence type="ECO:0000259" key="10">
    <source>
        <dbReference type="PROSITE" id="PS50157"/>
    </source>
</evidence>
<reference evidence="11" key="4">
    <citation type="submission" date="2025-09" db="UniProtKB">
        <authorList>
            <consortium name="Ensembl"/>
        </authorList>
    </citation>
    <scope>IDENTIFICATION</scope>
</reference>
<dbReference type="InterPro" id="IPR013087">
    <property type="entry name" value="Znf_C2H2_type"/>
</dbReference>
<feature type="domain" description="C2H2-type" evidence="10">
    <location>
        <begin position="943"/>
        <end position="970"/>
    </location>
</feature>
<dbReference type="Pfam" id="PF13912">
    <property type="entry name" value="zf-C2H2_6"/>
    <property type="match status" value="4"/>
</dbReference>
<sequence length="1354" mass="151026">MLGLQETRSAGTPSTKTYNCVACSATFNGLASLLVHQASHASEISDHKVSALPTCSHCSGLFASKELLDKHQCMVLPPPVAPDVHKKEHEMNTQVKPQVGEPSITNSEAELEDSLKTACSHDAPVEVPSQETITQEHMDVGLQPSDSPTCIPILDLPPVQDIVAQEHIEELQLLDPSTCIPNLDLPPVKETVTTEHLDDGLQSCNPSACIPISDVPPVQETITQKHMDDMLQPFDPSACVPISDLPPVQDTVAPEHIEELQLLDPSTCLPILDLPPVKETITTEHLDDGLQPSDPPACIPVSDLTPAQDTITQEHLDDGLQSSEPSIPETLAVGDQSFASEAKKIKLENLSNHSDSEESANESERSDSKKSLLKMLASAYLNRRPPAQIQLEQSKRTLPPRKVSPRAPIQNPAVISTSSSSNFMDQLRQKMAKFGPNREGVKQAGGIGKVKPKKKKLKRIISTTKILYPIVALESCQKSLQDNMEGRHQCGVCSRVFQDVDSLIMHHALHKKERVKFCRRCRQYLICVISVPNNHVCSISNIGPSRHFTFVRKSFLTSNNPTMLHSRKMFHCTMCNRSYTRRHSLNKHNCQWIASLKSSATAAKQAENFHSLGEGSSAGKGLVSSEQISVGVNTGKLQIVKSEDLRADFPNKETRLVQKPSPVKSNIHSGSAKSFPPFLANVSKINSAKLNVNFNSAGPTSSRLRERNIRKGSESELDESQWTVPLDDNEIEVMDVDEGKRDSVVAPKNNSDDDVILEPTVKSQPSLLLSGREFQVHISEKGVKRFSCNRCNRSYSRHFTVQQHLKICSARKLREQHSFGKAGILALKKKFPCPLCSASFTRKDRMNMHRKRCQAMRNPTMLAGNRMLEKKNEAPQGNMFVLPPAAKNDVRQDNNKTSAGSGNWGIMSLPSVLPRKVTCECGAVFTCPRLLFEHLQLHAMESYICSHCGENLKSWAELEAHQKLHTQAQVQPQQKQQFQTSSQSVKSQPQDVLKSPLSNRPLPEGSVCHRCKKIFRTRKSMLRHLRLSCRGEIAVQKNHTCSRCGMTFQSQLAHKVHVQSNSCTPSYKPIRCPVCVRWFSSVDGLKKHLLTHSQQKVLTCQICRHKCSSHEDLEEHKRNIHGPKKASASPTLQSAHVSQSNPSNAFRCQICQRTYPKLQSLKDHLRKVHRPQGINMVNLSALQPKAGGLPSSAAMVQQSQSKQLQCTICARTYPDIQSLRNHRRRVHRILGSGLQPSRGPVQQSHFSQFQCHICSRSYPDMRSLRNHRRRVHRLLGGLEMFKGTLVQSLDNQYKCHICQRSYPDVTSFKNHRRRVHHILGEVPDTAKMAAPDIVELKEEPEMLPVISLDGPQTR</sequence>
<comment type="subcellular location">
    <subcellularLocation>
        <location evidence="1">Nucleus</location>
    </subcellularLocation>
</comment>
<dbReference type="PANTHER" id="PTHR24376">
    <property type="entry name" value="ZINC FINGER PROTEIN"/>
    <property type="match status" value="1"/>
</dbReference>
<dbReference type="GO" id="GO:0001228">
    <property type="term" value="F:DNA-binding transcription activator activity, RNA polymerase II-specific"/>
    <property type="evidence" value="ECO:0007669"/>
    <property type="project" value="TreeGrafter"/>
</dbReference>
<evidence type="ECO:0000256" key="5">
    <source>
        <dbReference type="ARBA" id="ARBA00022833"/>
    </source>
</evidence>
<feature type="domain" description="C2H2-type" evidence="10">
    <location>
        <begin position="1070"/>
        <end position="1097"/>
    </location>
</feature>
<feature type="domain" description="C2H2-type" evidence="10">
    <location>
        <begin position="570"/>
        <end position="588"/>
    </location>
</feature>
<dbReference type="InParanoid" id="A0A3B1JVU0"/>
<evidence type="ECO:0000256" key="6">
    <source>
        <dbReference type="ARBA" id="ARBA00023125"/>
    </source>
</evidence>
<proteinExistence type="predicted"/>
<reference evidence="12" key="1">
    <citation type="submission" date="2013-03" db="EMBL/GenBank/DDBJ databases">
        <authorList>
            <person name="Jeffery W."/>
            <person name="Warren W."/>
            <person name="Wilson R.K."/>
        </authorList>
    </citation>
    <scope>NUCLEOTIDE SEQUENCE</scope>
    <source>
        <strain evidence="12">female</strain>
    </source>
</reference>
<evidence type="ECO:0000256" key="7">
    <source>
        <dbReference type="ARBA" id="ARBA00023242"/>
    </source>
</evidence>
<protein>
    <submittedName>
        <fullName evidence="11">Zinc finger protein 423-like</fullName>
    </submittedName>
</protein>
<dbReference type="Pfam" id="PF13894">
    <property type="entry name" value="zf-C2H2_4"/>
    <property type="match status" value="1"/>
</dbReference>
<feature type="domain" description="C2H2-type" evidence="10">
    <location>
        <begin position="1293"/>
        <end position="1316"/>
    </location>
</feature>
<reference evidence="12" key="2">
    <citation type="journal article" date="2014" name="Nat. Commun.">
        <title>The cavefish genome reveals candidate genes for eye loss.</title>
        <authorList>
            <person name="McGaugh S.E."/>
            <person name="Gross J.B."/>
            <person name="Aken B."/>
            <person name="Blin M."/>
            <person name="Borowsky R."/>
            <person name="Chalopin D."/>
            <person name="Hinaux H."/>
            <person name="Jeffery W.R."/>
            <person name="Keene A."/>
            <person name="Ma L."/>
            <person name="Minx P."/>
            <person name="Murphy D."/>
            <person name="O'Quin K.E."/>
            <person name="Retaux S."/>
            <person name="Rohner N."/>
            <person name="Searle S.M."/>
            <person name="Stahl B.A."/>
            <person name="Tabin C."/>
            <person name="Volff J.N."/>
            <person name="Yoshizawa M."/>
            <person name="Warren W.C."/>
        </authorList>
    </citation>
    <scope>NUCLEOTIDE SEQUENCE [LARGE SCALE GENOMIC DNA]</scope>
    <source>
        <strain evidence="12">female</strain>
    </source>
</reference>
<keyword evidence="6" id="KW-0238">DNA-binding</keyword>
<dbReference type="GO" id="GO:0000978">
    <property type="term" value="F:RNA polymerase II cis-regulatory region sequence-specific DNA binding"/>
    <property type="evidence" value="ECO:0007669"/>
    <property type="project" value="TreeGrafter"/>
</dbReference>
<feature type="region of interest" description="Disordered" evidence="9">
    <location>
        <begin position="696"/>
        <end position="720"/>
    </location>
</feature>
<evidence type="ECO:0000256" key="8">
    <source>
        <dbReference type="PROSITE-ProRule" id="PRU00042"/>
    </source>
</evidence>
<feature type="domain" description="C2H2-type" evidence="10">
    <location>
        <begin position="786"/>
        <end position="813"/>
    </location>
</feature>
<feature type="domain" description="C2H2-type" evidence="10">
    <location>
        <begin position="1249"/>
        <end position="1272"/>
    </location>
</feature>
<accession>A0A3B1JVU0</accession>
<organism evidence="11 12">
    <name type="scientific">Astyanax mexicanus</name>
    <name type="common">Blind cave fish</name>
    <name type="synonym">Astyanax fasciatus mexicanus</name>
    <dbReference type="NCBI Taxonomy" id="7994"/>
    <lineage>
        <taxon>Eukaryota</taxon>
        <taxon>Metazoa</taxon>
        <taxon>Chordata</taxon>
        <taxon>Craniata</taxon>
        <taxon>Vertebrata</taxon>
        <taxon>Euteleostomi</taxon>
        <taxon>Actinopterygii</taxon>
        <taxon>Neopterygii</taxon>
        <taxon>Teleostei</taxon>
        <taxon>Ostariophysi</taxon>
        <taxon>Characiformes</taxon>
        <taxon>Characoidei</taxon>
        <taxon>Acestrorhamphidae</taxon>
        <taxon>Acestrorhamphinae</taxon>
        <taxon>Astyanax</taxon>
    </lineage>
</organism>